<evidence type="ECO:0000256" key="2">
    <source>
        <dbReference type="ARBA" id="ARBA00023125"/>
    </source>
</evidence>
<dbReference type="SUPFAM" id="SSF46785">
    <property type="entry name" value="Winged helix' DNA-binding domain"/>
    <property type="match status" value="1"/>
</dbReference>
<reference evidence="7" key="1">
    <citation type="submission" date="2018-11" db="EMBL/GenBank/DDBJ databases">
        <title>Comparative genomics of Parolsenella catena and Libanicoccus massiliensis: Reclassification of Libanicoccus massiliensis as Parolsenella massiliensis comb. nov.</title>
        <authorList>
            <person name="Sakamoto M."/>
            <person name="Ikeyama N."/>
            <person name="Murakami T."/>
            <person name="Mori H."/>
            <person name="Yuki M."/>
            <person name="Ohkuma M."/>
        </authorList>
    </citation>
    <scope>NUCLEOTIDE SEQUENCE [LARGE SCALE GENOMIC DNA]</scope>
    <source>
        <strain evidence="7">JCM 31932</strain>
    </source>
</reference>
<dbReference type="PANTHER" id="PTHR30136">
    <property type="entry name" value="HELIX-TURN-HELIX TRANSCRIPTIONAL REGULATOR, ICLR FAMILY"/>
    <property type="match status" value="1"/>
</dbReference>
<dbReference type="SMART" id="SM00346">
    <property type="entry name" value="HTH_ICLR"/>
    <property type="match status" value="1"/>
</dbReference>
<dbReference type="PROSITE" id="PS51078">
    <property type="entry name" value="ICLR_ED"/>
    <property type="match status" value="1"/>
</dbReference>
<evidence type="ECO:0000313" key="6">
    <source>
        <dbReference type="EMBL" id="BBH49999.1"/>
    </source>
</evidence>
<dbReference type="Pfam" id="PF09339">
    <property type="entry name" value="HTH_IclR"/>
    <property type="match status" value="1"/>
</dbReference>
<keyword evidence="1" id="KW-0805">Transcription regulation</keyword>
<keyword evidence="7" id="KW-1185">Reference proteome</keyword>
<dbReference type="Gene3D" id="1.10.10.10">
    <property type="entry name" value="Winged helix-like DNA-binding domain superfamily/Winged helix DNA-binding domain"/>
    <property type="match status" value="1"/>
</dbReference>
<dbReference type="InterPro" id="IPR036390">
    <property type="entry name" value="WH_DNA-bd_sf"/>
</dbReference>
<sequence length="240" mass="26409">MRVLDILETLANASGGLTMAEICREVGAPKGSLSPILHTMADTSYVAYDDATKRYSIGLKTYLLGKSFDRESTSMSLFMAAMRGVTNACGETCQLGVLDHGRVLYIAKVDSPQPVRLTSSIGKTLPIHYTAIGKVLVSEMGEADVRAMLHEPLERPTQATVRSADEFIAQLDKVRREGFAYDREEATEAVQCIGVGIRRHGVIEYGLSVTTPSYRMGEEKQLRIKEALVRAKRHMERALA</sequence>
<dbReference type="KEGG" id="pcat:Pcatena_05860"/>
<proteinExistence type="predicted"/>
<dbReference type="PANTHER" id="PTHR30136:SF24">
    <property type="entry name" value="HTH-TYPE TRANSCRIPTIONAL REPRESSOR ALLR"/>
    <property type="match status" value="1"/>
</dbReference>
<feature type="domain" description="HTH iclR-type" evidence="4">
    <location>
        <begin position="1"/>
        <end position="59"/>
    </location>
</feature>
<dbReference type="GO" id="GO:0045892">
    <property type="term" value="P:negative regulation of DNA-templated transcription"/>
    <property type="evidence" value="ECO:0007669"/>
    <property type="project" value="TreeGrafter"/>
</dbReference>
<name>A0A3G9K7Y4_9ACTN</name>
<dbReference type="EMBL" id="AP019367">
    <property type="protein sequence ID" value="BBH49999.1"/>
    <property type="molecule type" value="Genomic_DNA"/>
</dbReference>
<dbReference type="InterPro" id="IPR050707">
    <property type="entry name" value="HTH_MetabolicPath_Reg"/>
</dbReference>
<dbReference type="InterPro" id="IPR036388">
    <property type="entry name" value="WH-like_DNA-bd_sf"/>
</dbReference>
<dbReference type="Pfam" id="PF01614">
    <property type="entry name" value="IclR_C"/>
    <property type="match status" value="1"/>
</dbReference>
<dbReference type="InterPro" id="IPR005471">
    <property type="entry name" value="Tscrpt_reg_IclR_N"/>
</dbReference>
<dbReference type="Proteomes" id="UP000273154">
    <property type="component" value="Chromosome"/>
</dbReference>
<dbReference type="Gene3D" id="3.30.450.40">
    <property type="match status" value="1"/>
</dbReference>
<evidence type="ECO:0000259" key="5">
    <source>
        <dbReference type="PROSITE" id="PS51078"/>
    </source>
</evidence>
<keyword evidence="3" id="KW-0804">Transcription</keyword>
<keyword evidence="2" id="KW-0238">DNA-binding</keyword>
<evidence type="ECO:0000256" key="3">
    <source>
        <dbReference type="ARBA" id="ARBA00023163"/>
    </source>
</evidence>
<evidence type="ECO:0000313" key="7">
    <source>
        <dbReference type="Proteomes" id="UP000273154"/>
    </source>
</evidence>
<dbReference type="InterPro" id="IPR014757">
    <property type="entry name" value="Tscrpt_reg_IclR_C"/>
</dbReference>
<evidence type="ECO:0000259" key="4">
    <source>
        <dbReference type="PROSITE" id="PS51077"/>
    </source>
</evidence>
<dbReference type="GO" id="GO:0003677">
    <property type="term" value="F:DNA binding"/>
    <property type="evidence" value="ECO:0007669"/>
    <property type="project" value="UniProtKB-KW"/>
</dbReference>
<accession>A0A3G9K7Y4</accession>
<dbReference type="InterPro" id="IPR029016">
    <property type="entry name" value="GAF-like_dom_sf"/>
</dbReference>
<organism evidence="6 7">
    <name type="scientific">Parolsenella catena</name>
    <dbReference type="NCBI Taxonomy" id="2003188"/>
    <lineage>
        <taxon>Bacteria</taxon>
        <taxon>Bacillati</taxon>
        <taxon>Actinomycetota</taxon>
        <taxon>Coriobacteriia</taxon>
        <taxon>Coriobacteriales</taxon>
        <taxon>Atopobiaceae</taxon>
        <taxon>Parolsenella</taxon>
    </lineage>
</organism>
<feature type="domain" description="IclR-ED" evidence="5">
    <location>
        <begin position="60"/>
        <end position="240"/>
    </location>
</feature>
<dbReference type="PROSITE" id="PS51077">
    <property type="entry name" value="HTH_ICLR"/>
    <property type="match status" value="1"/>
</dbReference>
<protein>
    <submittedName>
        <fullName evidence="6">IclR family transcriptional regulator</fullName>
    </submittedName>
</protein>
<evidence type="ECO:0000256" key="1">
    <source>
        <dbReference type="ARBA" id="ARBA00023015"/>
    </source>
</evidence>
<dbReference type="SUPFAM" id="SSF55781">
    <property type="entry name" value="GAF domain-like"/>
    <property type="match status" value="1"/>
</dbReference>
<gene>
    <name evidence="6" type="ORF">Pcatena_05860</name>
</gene>
<dbReference type="GO" id="GO:0003700">
    <property type="term" value="F:DNA-binding transcription factor activity"/>
    <property type="evidence" value="ECO:0007669"/>
    <property type="project" value="TreeGrafter"/>
</dbReference>
<dbReference type="AlphaFoldDB" id="A0A3G9K7Y4"/>